<protein>
    <submittedName>
        <fullName evidence="1">Uncharacterized protein</fullName>
    </submittedName>
</protein>
<gene>
    <name evidence="1" type="ORF">F946_01944</name>
</gene>
<dbReference type="HOGENOM" id="CLU_2393162_0_0_6"/>
<organism evidence="1 2">
    <name type="scientific">Acinetobacter johnsonii ANC 3681</name>
    <dbReference type="NCBI Taxonomy" id="1217662"/>
    <lineage>
        <taxon>Bacteria</taxon>
        <taxon>Pseudomonadati</taxon>
        <taxon>Pseudomonadota</taxon>
        <taxon>Gammaproteobacteria</taxon>
        <taxon>Moraxellales</taxon>
        <taxon>Moraxellaceae</taxon>
        <taxon>Acinetobacter</taxon>
    </lineage>
</organism>
<dbReference type="EMBL" id="APPZ01000007">
    <property type="protein sequence ID" value="ENV72469.1"/>
    <property type="molecule type" value="Genomic_DNA"/>
</dbReference>
<evidence type="ECO:0000313" key="2">
    <source>
        <dbReference type="Proteomes" id="UP000018444"/>
    </source>
</evidence>
<dbReference type="Proteomes" id="UP000018444">
    <property type="component" value="Unassembled WGS sequence"/>
</dbReference>
<dbReference type="AlphaFoldDB" id="N9CPM6"/>
<sequence length="93" mass="10351">MLKFERESGVELSKGLNVLVKVRAKFDPQYGFSVNVEDINSSYTLGDIARRYQQILERLTSEGLLNKNKLDCGLLKIDSGGLCSLHAYSLPVS</sequence>
<proteinExistence type="predicted"/>
<comment type="caution">
    <text evidence="1">The sequence shown here is derived from an EMBL/GenBank/DDBJ whole genome shotgun (WGS) entry which is preliminary data.</text>
</comment>
<reference evidence="1 2" key="1">
    <citation type="submission" date="2013-02" db="EMBL/GenBank/DDBJ databases">
        <title>The Genome Sequence of Acinetobacter johnsonii ANC 3681.</title>
        <authorList>
            <consortium name="The Broad Institute Genome Sequencing Platform"/>
            <consortium name="The Broad Institute Genome Sequencing Center for Infectious Disease"/>
            <person name="Cerqueira G."/>
            <person name="Feldgarden M."/>
            <person name="Courvalin P."/>
            <person name="Perichon B."/>
            <person name="Grillot-Courvalin C."/>
            <person name="Clermont D."/>
            <person name="Rocha E."/>
            <person name="Yoon E.-J."/>
            <person name="Nemec A."/>
            <person name="Walker B."/>
            <person name="Young S.K."/>
            <person name="Zeng Q."/>
            <person name="Gargeya S."/>
            <person name="Fitzgerald M."/>
            <person name="Haas B."/>
            <person name="Abouelleil A."/>
            <person name="Alvarado L."/>
            <person name="Arachchi H.M."/>
            <person name="Berlin A.M."/>
            <person name="Chapman S.B."/>
            <person name="Dewar J."/>
            <person name="Goldberg J."/>
            <person name="Griggs A."/>
            <person name="Gujja S."/>
            <person name="Hansen M."/>
            <person name="Howarth C."/>
            <person name="Imamovic A."/>
            <person name="Larimer J."/>
            <person name="McCowan C."/>
            <person name="Murphy C."/>
            <person name="Neiman D."/>
            <person name="Pearson M."/>
            <person name="Priest M."/>
            <person name="Roberts A."/>
            <person name="Saif S."/>
            <person name="Shea T."/>
            <person name="Sisk P."/>
            <person name="Sykes S."/>
            <person name="Wortman J."/>
            <person name="Nusbaum C."/>
            <person name="Birren B."/>
        </authorList>
    </citation>
    <scope>NUCLEOTIDE SEQUENCE [LARGE SCALE GENOMIC DNA]</scope>
    <source>
        <strain evidence="1 2">ANC 3681</strain>
    </source>
</reference>
<name>N9CPM6_ACIJO</name>
<accession>N9CPM6</accession>
<evidence type="ECO:0000313" key="1">
    <source>
        <dbReference type="EMBL" id="ENV72469.1"/>
    </source>
</evidence>